<organism evidence="1 2">
    <name type="scientific">Austropuccinia psidii MF-1</name>
    <dbReference type="NCBI Taxonomy" id="1389203"/>
    <lineage>
        <taxon>Eukaryota</taxon>
        <taxon>Fungi</taxon>
        <taxon>Dikarya</taxon>
        <taxon>Basidiomycota</taxon>
        <taxon>Pucciniomycotina</taxon>
        <taxon>Pucciniomycetes</taxon>
        <taxon>Pucciniales</taxon>
        <taxon>Sphaerophragmiaceae</taxon>
        <taxon>Austropuccinia</taxon>
    </lineage>
</organism>
<gene>
    <name evidence="1" type="ORF">O181_128444</name>
</gene>
<sequence length="125" mass="13382">MIAEAGYVCVGISHSGSFSARSHVLRTSCGAWLAANNSLGRVASFAGSKNPDANLGGLVPASNAIGVNVYVDHASQLVPPLIMPQIPTWKPSRHQSEKNFRQNQAHVWWCATKHISPAHTQTSPQ</sequence>
<evidence type="ECO:0000313" key="1">
    <source>
        <dbReference type="EMBL" id="MBW0588729.1"/>
    </source>
</evidence>
<dbReference type="Proteomes" id="UP000765509">
    <property type="component" value="Unassembled WGS sequence"/>
</dbReference>
<reference evidence="1" key="1">
    <citation type="submission" date="2021-03" db="EMBL/GenBank/DDBJ databases">
        <title>Draft genome sequence of rust myrtle Austropuccinia psidii MF-1, a brazilian biotype.</title>
        <authorList>
            <person name="Quecine M.C."/>
            <person name="Pachon D.M.R."/>
            <person name="Bonatelli M.L."/>
            <person name="Correr F.H."/>
            <person name="Franceschini L.M."/>
            <person name="Leite T.F."/>
            <person name="Margarido G.R.A."/>
            <person name="Almeida C.A."/>
            <person name="Ferrarezi J.A."/>
            <person name="Labate C.A."/>
        </authorList>
    </citation>
    <scope>NUCLEOTIDE SEQUENCE</scope>
    <source>
        <strain evidence="1">MF-1</strain>
    </source>
</reference>
<name>A0A9Q3L006_9BASI</name>
<comment type="caution">
    <text evidence="1">The sequence shown here is derived from an EMBL/GenBank/DDBJ whole genome shotgun (WGS) entry which is preliminary data.</text>
</comment>
<accession>A0A9Q3L006</accession>
<dbReference type="AlphaFoldDB" id="A0A9Q3L006"/>
<keyword evidence="2" id="KW-1185">Reference proteome</keyword>
<evidence type="ECO:0000313" key="2">
    <source>
        <dbReference type="Proteomes" id="UP000765509"/>
    </source>
</evidence>
<proteinExistence type="predicted"/>
<protein>
    <submittedName>
        <fullName evidence="1">Uncharacterized protein</fullName>
    </submittedName>
</protein>
<dbReference type="EMBL" id="AVOT02131692">
    <property type="protein sequence ID" value="MBW0588729.1"/>
    <property type="molecule type" value="Genomic_DNA"/>
</dbReference>